<evidence type="ECO:0000256" key="2">
    <source>
        <dbReference type="SAM" id="Phobius"/>
    </source>
</evidence>
<keyword evidence="2" id="KW-1133">Transmembrane helix</keyword>
<feature type="transmembrane region" description="Helical" evidence="2">
    <location>
        <begin position="81"/>
        <end position="100"/>
    </location>
</feature>
<accession>A0A0U5H1K2</accession>
<feature type="region of interest" description="Disordered" evidence="1">
    <location>
        <begin position="1"/>
        <end position="28"/>
    </location>
</feature>
<dbReference type="GeneID" id="26658486"/>
<dbReference type="EMBL" id="LN831302">
    <property type="protein sequence ID" value="CQH52123.1"/>
    <property type="molecule type" value="Genomic_DNA"/>
</dbReference>
<keyword evidence="4" id="KW-1185">Reference proteome</keyword>
<keyword evidence="2" id="KW-0812">Transmembrane</keyword>
<name>A0A0U5H1K2_9EURY</name>
<reference evidence="4" key="1">
    <citation type="journal article" date="2016" name="Environ. Microbiol.">
        <title>The complete genome of a viable archaeum isolated from 123-million-year-old rock salt.</title>
        <authorList>
            <person name="Jaakkola S.T."/>
            <person name="Pfeiffer F."/>
            <person name="Ravantti J.J."/>
            <person name="Guo Q."/>
            <person name="Liu Y."/>
            <person name="Chen X."/>
            <person name="Ma H."/>
            <person name="Yang C."/>
            <person name="Oksanen H.M."/>
            <person name="Bamford D.H."/>
        </authorList>
    </citation>
    <scope>NUCLEOTIDE SEQUENCE</scope>
    <source>
        <strain evidence="4">JI20-1</strain>
    </source>
</reference>
<dbReference type="KEGG" id="hhb:Hhub_1809"/>
<sequence length="103" mass="10732">MSDSPASDDADAGNPHVPERGEPDSSPSPLVVGVTLWREGVVAALGLLALLTGVHGFWFVLDGGLYDYQYTDVNLAGDLAFLFAGVILVFVAVGSAATRLRAD</sequence>
<keyword evidence="2" id="KW-0472">Membrane</keyword>
<organism evidence="3 4">
    <name type="scientific">Halobacterium hubeiense</name>
    <dbReference type="NCBI Taxonomy" id="1407499"/>
    <lineage>
        <taxon>Archaea</taxon>
        <taxon>Methanobacteriati</taxon>
        <taxon>Methanobacteriota</taxon>
        <taxon>Stenosarchaea group</taxon>
        <taxon>Halobacteria</taxon>
        <taxon>Halobacteriales</taxon>
        <taxon>Halobacteriaceae</taxon>
        <taxon>Halobacterium</taxon>
    </lineage>
</organism>
<proteinExistence type="predicted"/>
<feature type="transmembrane region" description="Helical" evidence="2">
    <location>
        <begin position="41"/>
        <end position="61"/>
    </location>
</feature>
<protein>
    <submittedName>
        <fullName evidence="3">Uncharacterized protein</fullName>
    </submittedName>
</protein>
<feature type="compositionally biased region" description="Acidic residues" evidence="1">
    <location>
        <begin position="1"/>
        <end position="11"/>
    </location>
</feature>
<dbReference type="STRING" id="1407499.HHUB_1809"/>
<dbReference type="RefSeq" id="WP_059056285.1">
    <property type="nucleotide sequence ID" value="NZ_CEML01000002.1"/>
</dbReference>
<dbReference type="AlphaFoldDB" id="A0A0U5H1K2"/>
<evidence type="ECO:0000256" key="1">
    <source>
        <dbReference type="SAM" id="MobiDB-lite"/>
    </source>
</evidence>
<evidence type="ECO:0000313" key="4">
    <source>
        <dbReference type="Proteomes" id="UP000066737"/>
    </source>
</evidence>
<gene>
    <name evidence="3" type="ORF">HHUB_1809</name>
</gene>
<dbReference type="Proteomes" id="UP000066737">
    <property type="component" value="Chromosome I"/>
</dbReference>
<evidence type="ECO:0000313" key="3">
    <source>
        <dbReference type="EMBL" id="CQH52123.1"/>
    </source>
</evidence>